<name>A0A0A2V569_PARBA</name>
<accession>A0A0A2V569</accession>
<dbReference type="OrthoDB" id="10275194at2759"/>
<reference evidence="1 2" key="1">
    <citation type="journal article" date="2011" name="PLoS Genet.">
        <title>Comparative genomic analysis of human fungal pathogens causing paracoccidioidomycosis.</title>
        <authorList>
            <person name="Desjardins C.A."/>
            <person name="Champion M.D."/>
            <person name="Holder J.W."/>
            <person name="Muszewska A."/>
            <person name="Goldberg J."/>
            <person name="Bailao A.M."/>
            <person name="Brigido M.M."/>
            <person name="Ferreira M.E."/>
            <person name="Garcia A.M."/>
            <person name="Grynberg M."/>
            <person name="Gujja S."/>
            <person name="Heiman D.I."/>
            <person name="Henn M.R."/>
            <person name="Kodira C.D."/>
            <person name="Leon-Narvaez H."/>
            <person name="Longo L.V."/>
            <person name="Ma L.J."/>
            <person name="Malavazi I."/>
            <person name="Matsuo A.L."/>
            <person name="Morais F.V."/>
            <person name="Pereira M."/>
            <person name="Rodriguez-Brito S."/>
            <person name="Sakthikumar S."/>
            <person name="Salem-Izacc S.M."/>
            <person name="Sykes S.M."/>
            <person name="Teixeira M.M."/>
            <person name="Vallejo M.C."/>
            <person name="Walter M.E."/>
            <person name="Yandava C."/>
            <person name="Young S."/>
            <person name="Zeng Q."/>
            <person name="Zucker J."/>
            <person name="Felipe M.S."/>
            <person name="Goldman G.H."/>
            <person name="Haas B.J."/>
            <person name="McEwen J.G."/>
            <person name="Nino-Vega G."/>
            <person name="Puccia R."/>
            <person name="San-Blas G."/>
            <person name="Soares C.M."/>
            <person name="Birren B.W."/>
            <person name="Cuomo C.A."/>
        </authorList>
    </citation>
    <scope>NUCLEOTIDE SEQUENCE [LARGE SCALE GENOMIC DNA]</scope>
    <source>
        <strain evidence="2">ATCC MYA-826 / Pb01</strain>
    </source>
</reference>
<dbReference type="VEuPathDB" id="FungiDB:PAAG_11748"/>
<dbReference type="AlphaFoldDB" id="A0A0A2V569"/>
<dbReference type="HOGENOM" id="CLU_2776636_0_0_1"/>
<evidence type="ECO:0000313" key="1">
    <source>
        <dbReference type="EMBL" id="KGQ01512.1"/>
    </source>
</evidence>
<gene>
    <name evidence="1" type="ORF">PAAG_11748</name>
</gene>
<dbReference type="Proteomes" id="UP000002059">
    <property type="component" value="Partially assembled WGS sequence"/>
</dbReference>
<dbReference type="KEGG" id="pbl:PAAG_11748"/>
<sequence length="69" mass="7910">MAASISVKEDDQFLLSLPFFPLAKYNPCPDFRYDVDVANPLEGLSDDFNIVDNRISQEQNTESDLLIWK</sequence>
<organism evidence="1 2">
    <name type="scientific">Paracoccidioides lutzii (strain ATCC MYA-826 / Pb01)</name>
    <name type="common">Paracoccidioides brasiliensis</name>
    <dbReference type="NCBI Taxonomy" id="502779"/>
    <lineage>
        <taxon>Eukaryota</taxon>
        <taxon>Fungi</taxon>
        <taxon>Dikarya</taxon>
        <taxon>Ascomycota</taxon>
        <taxon>Pezizomycotina</taxon>
        <taxon>Eurotiomycetes</taxon>
        <taxon>Eurotiomycetidae</taxon>
        <taxon>Onygenales</taxon>
        <taxon>Ajellomycetaceae</taxon>
        <taxon>Paracoccidioides</taxon>
    </lineage>
</organism>
<dbReference type="EMBL" id="KN294000">
    <property type="protein sequence ID" value="KGQ01512.1"/>
    <property type="molecule type" value="Genomic_DNA"/>
</dbReference>
<evidence type="ECO:0000313" key="2">
    <source>
        <dbReference type="Proteomes" id="UP000002059"/>
    </source>
</evidence>
<keyword evidence="2" id="KW-1185">Reference proteome</keyword>
<protein>
    <submittedName>
        <fullName evidence="1">Uncharacterized protein</fullName>
    </submittedName>
</protein>
<dbReference type="GeneID" id="26970640"/>
<proteinExistence type="predicted"/>
<dbReference type="OMA" id="CPDFRYD"/>
<dbReference type="RefSeq" id="XP_015703029.1">
    <property type="nucleotide sequence ID" value="XM_015847338.1"/>
</dbReference>